<evidence type="ECO:0000259" key="8">
    <source>
        <dbReference type="Pfam" id="PF00198"/>
    </source>
</evidence>
<evidence type="ECO:0000259" key="9">
    <source>
        <dbReference type="Pfam" id="PF00364"/>
    </source>
</evidence>
<keyword evidence="4 7" id="KW-0808">Transferase</keyword>
<dbReference type="InterPro" id="IPR011053">
    <property type="entry name" value="Single_hybrid_motif"/>
</dbReference>
<proteinExistence type="inferred from homology"/>
<comment type="subunit">
    <text evidence="3">Forms a 24-polypeptide structural core with octahedral symmetry.</text>
</comment>
<evidence type="ECO:0000256" key="3">
    <source>
        <dbReference type="ARBA" id="ARBA00011484"/>
    </source>
</evidence>
<evidence type="ECO:0000256" key="1">
    <source>
        <dbReference type="ARBA" id="ARBA00001938"/>
    </source>
</evidence>
<dbReference type="EMBL" id="MK748465">
    <property type="protein sequence ID" value="QCC21432.1"/>
    <property type="molecule type" value="Genomic_DNA"/>
</dbReference>
<dbReference type="SUPFAM" id="SSF52777">
    <property type="entry name" value="CoA-dependent acyltransferases"/>
    <property type="match status" value="1"/>
</dbReference>
<organism evidence="10">
    <name type="scientific">Candidatus Endohaliclona renieramycinifaciens</name>
    <dbReference type="NCBI Taxonomy" id="2565582"/>
    <lineage>
        <taxon>Bacteria</taxon>
        <taxon>Pseudomonadati</taxon>
        <taxon>Pseudomonadota</taxon>
        <taxon>Gammaproteobacteria</taxon>
        <taxon>Legionellales</taxon>
        <taxon>Candidatus Endohaliclona</taxon>
    </lineage>
</organism>
<dbReference type="InterPro" id="IPR050743">
    <property type="entry name" value="2-oxoacid_DH_E2_comp"/>
</dbReference>
<evidence type="ECO:0000256" key="2">
    <source>
        <dbReference type="ARBA" id="ARBA00007317"/>
    </source>
</evidence>
<dbReference type="SUPFAM" id="SSF51230">
    <property type="entry name" value="Single hybrid motif"/>
    <property type="match status" value="1"/>
</dbReference>
<evidence type="ECO:0000313" key="10">
    <source>
        <dbReference type="EMBL" id="QCC21400.1"/>
    </source>
</evidence>
<accession>A0A4D6G636</accession>
<dbReference type="Gene3D" id="2.40.50.100">
    <property type="match status" value="1"/>
</dbReference>
<evidence type="ECO:0000313" key="12">
    <source>
        <dbReference type="EMBL" id="QCC21432.1"/>
    </source>
</evidence>
<reference evidence="10" key="1">
    <citation type="journal article" date="2019" name="Nat. Microbiol.">
        <title>Localized production of defence chemicals by intracellular symbionts of Haliclona sponges.</title>
        <authorList>
            <person name="Tianero M.D."/>
            <person name="Balaich J.N."/>
            <person name="Donia M.S."/>
        </authorList>
    </citation>
    <scope>NUCLEOTIDE SEQUENCE</scope>
    <source>
        <plasmid evidence="10">p-ren_Ren-Pal-02</plasmid>
        <plasmid evidence="11">p-ren_Ren-PNG-07060</plasmid>
        <plasmid evidence="12">p-ren_Ren-PNG-07113</plasmid>
    </source>
</reference>
<comment type="similarity">
    <text evidence="2 7">Belongs to the 2-oxoacid dehydrogenase family.</text>
</comment>
<dbReference type="EC" id="2.3.1.-" evidence="7"/>
<geneLocation type="plasmid" evidence="12">
    <name>p-ren_Ren-PNG-07113</name>
</geneLocation>
<dbReference type="EMBL" id="MK748463">
    <property type="protein sequence ID" value="QCC21400.1"/>
    <property type="molecule type" value="Genomic_DNA"/>
</dbReference>
<geneLocation type="plasmid" evidence="10">
    <name>p-ren_Ren-Pal-02</name>
</geneLocation>
<evidence type="ECO:0000256" key="6">
    <source>
        <dbReference type="ARBA" id="ARBA00023315"/>
    </source>
</evidence>
<sequence>MKTTILVPRLSSNDDTMQVLKWLINDKELVKKGENFVRFETSKTVIDVQCETTGYILKHCEEGDNIPIGSPLASIYTELEELENHLNDEKKHATQIDDGIHETQNASNNKKFTKAALEYIERNNIDAKQFEHLELVTVSIIKNIVESRSDVKNQLNKTEKTESNLQDWIPFKKMSTEKITNSKQIEINLLSEGQKGGLNSSLTIQFESVQIRAHLKKILGLENQILPYILFTFSNTLIEYPKFTAYYTENQINYYNEINLGLAIDLGRGLKVPVIKNANCLSLEKFQDRIKDYVISYYDDALQIGDLVGSTITVTDLSVDNILYFQPLLNKHQSVVLGVGGDKDLKGYPMTLTVVFDHRVLTGREVSSFLNALKLQLQEPNDQLLLFNKK</sequence>
<evidence type="ECO:0000256" key="5">
    <source>
        <dbReference type="ARBA" id="ARBA00022823"/>
    </source>
</evidence>
<evidence type="ECO:0000256" key="4">
    <source>
        <dbReference type="ARBA" id="ARBA00022679"/>
    </source>
</evidence>
<dbReference type="PANTHER" id="PTHR43178">
    <property type="entry name" value="DIHYDROLIPOAMIDE ACETYLTRANSFERASE COMPONENT OF PYRUVATE DEHYDROGENASE COMPLEX"/>
    <property type="match status" value="1"/>
</dbReference>
<evidence type="ECO:0000256" key="7">
    <source>
        <dbReference type="RuleBase" id="RU003423"/>
    </source>
</evidence>
<name>A0A4D6G636_9GAMM</name>
<dbReference type="Gene3D" id="3.30.559.10">
    <property type="entry name" value="Chloramphenicol acetyltransferase-like domain"/>
    <property type="match status" value="1"/>
</dbReference>
<keyword evidence="10" id="KW-0614">Plasmid</keyword>
<dbReference type="Pfam" id="PF00198">
    <property type="entry name" value="2-oxoacid_dh"/>
    <property type="match status" value="1"/>
</dbReference>
<dbReference type="EMBL" id="MK748464">
    <property type="protein sequence ID" value="QCC21416.1"/>
    <property type="molecule type" value="Genomic_DNA"/>
</dbReference>
<dbReference type="GO" id="GO:0016407">
    <property type="term" value="F:acetyltransferase activity"/>
    <property type="evidence" value="ECO:0007669"/>
    <property type="project" value="TreeGrafter"/>
</dbReference>
<dbReference type="AlphaFoldDB" id="A0A4D6G636"/>
<protein>
    <recommendedName>
        <fullName evidence="7">Dihydrolipoamide acetyltransferase component of pyruvate dehydrogenase complex</fullName>
        <ecNumber evidence="7">2.3.1.-</ecNumber>
    </recommendedName>
</protein>
<comment type="cofactor">
    <cofactor evidence="1 7">
        <name>(R)-lipoate</name>
        <dbReference type="ChEBI" id="CHEBI:83088"/>
    </cofactor>
</comment>
<dbReference type="InterPro" id="IPR023213">
    <property type="entry name" value="CAT-like_dom_sf"/>
</dbReference>
<dbReference type="InterPro" id="IPR000089">
    <property type="entry name" value="Biotin_lipoyl"/>
</dbReference>
<evidence type="ECO:0000313" key="11">
    <source>
        <dbReference type="EMBL" id="QCC21416.1"/>
    </source>
</evidence>
<dbReference type="InterPro" id="IPR001078">
    <property type="entry name" value="2-oxoacid_DH_actylTfrase"/>
</dbReference>
<dbReference type="Pfam" id="PF00364">
    <property type="entry name" value="Biotin_lipoyl"/>
    <property type="match status" value="1"/>
</dbReference>
<dbReference type="GO" id="GO:0031405">
    <property type="term" value="F:lipoic acid binding"/>
    <property type="evidence" value="ECO:0007669"/>
    <property type="project" value="TreeGrafter"/>
</dbReference>
<feature type="domain" description="Lipoyl-binding" evidence="9">
    <location>
        <begin position="5"/>
        <end position="75"/>
    </location>
</feature>
<keyword evidence="5 7" id="KW-0450">Lipoyl</keyword>
<keyword evidence="6 7" id="KW-0012">Acyltransferase</keyword>
<dbReference type="PANTHER" id="PTHR43178:SF5">
    <property type="entry name" value="LIPOAMIDE ACYLTRANSFERASE COMPONENT OF BRANCHED-CHAIN ALPHA-KETO ACID DEHYDROGENASE COMPLEX, MITOCHONDRIAL"/>
    <property type="match status" value="1"/>
</dbReference>
<feature type="domain" description="2-oxoacid dehydrogenase acyltransferase catalytic" evidence="8">
    <location>
        <begin position="209"/>
        <end position="384"/>
    </location>
</feature>
<dbReference type="GO" id="GO:0005737">
    <property type="term" value="C:cytoplasm"/>
    <property type="evidence" value="ECO:0007669"/>
    <property type="project" value="TreeGrafter"/>
</dbReference>
<geneLocation type="plasmid" evidence="11">
    <name>p-ren_Ren-PNG-07060</name>
</geneLocation>